<dbReference type="AlphaFoldDB" id="B9M481"/>
<accession>B9M481</accession>
<sequence>MKPYLSCPPILSRGRGAAFFSLGLLFLLSLIVGGCSLQMVAPYDAKTEEQIFTDARLVDQFYAELLDTAEDKRQYAVSAPKYREIELDLRALVLRNKVRKFNEDSVQITQKILKQWIGCKVRHKEKDAYKDAVAELDRDRFRRMFEYAAGAEGAKVPAD</sequence>
<dbReference type="OrthoDB" id="6308189at2"/>
<name>B9M481_GEODF</name>
<dbReference type="PROSITE" id="PS51257">
    <property type="entry name" value="PROKAR_LIPOPROTEIN"/>
    <property type="match status" value="1"/>
</dbReference>
<keyword evidence="2" id="KW-1185">Reference proteome</keyword>
<dbReference type="KEGG" id="geo:Geob_3193"/>
<dbReference type="STRING" id="316067.Geob_3193"/>
<dbReference type="HOGENOM" id="CLU_1658311_0_0_7"/>
<evidence type="ECO:0000313" key="1">
    <source>
        <dbReference type="EMBL" id="ACM21536.1"/>
    </source>
</evidence>
<organism evidence="1 2">
    <name type="scientific">Geotalea daltonii (strain DSM 22248 / JCM 15807 / FRC-32)</name>
    <name type="common">Geobacter daltonii</name>
    <dbReference type="NCBI Taxonomy" id="316067"/>
    <lineage>
        <taxon>Bacteria</taxon>
        <taxon>Pseudomonadati</taxon>
        <taxon>Thermodesulfobacteriota</taxon>
        <taxon>Desulfuromonadia</taxon>
        <taxon>Geobacterales</taxon>
        <taxon>Geobacteraceae</taxon>
        <taxon>Geotalea</taxon>
    </lineage>
</organism>
<protein>
    <submittedName>
        <fullName evidence="1">Uncharacterized protein</fullName>
    </submittedName>
</protein>
<reference evidence="1 2" key="1">
    <citation type="submission" date="2009-01" db="EMBL/GenBank/DDBJ databases">
        <title>Complete sequence of Geobacter sp. FRC-32.</title>
        <authorList>
            <consortium name="US DOE Joint Genome Institute"/>
            <person name="Lucas S."/>
            <person name="Copeland A."/>
            <person name="Lapidus A."/>
            <person name="Glavina del Rio T."/>
            <person name="Dalin E."/>
            <person name="Tice H."/>
            <person name="Bruce D."/>
            <person name="Goodwin L."/>
            <person name="Pitluck S."/>
            <person name="Saunders E."/>
            <person name="Brettin T."/>
            <person name="Detter J.C."/>
            <person name="Han C."/>
            <person name="Larimer F."/>
            <person name="Land M."/>
            <person name="Hauser L."/>
            <person name="Kyrpides N."/>
            <person name="Ovchinnikova G."/>
            <person name="Kostka J."/>
            <person name="Richardson P."/>
        </authorList>
    </citation>
    <scope>NUCLEOTIDE SEQUENCE [LARGE SCALE GENOMIC DNA]</scope>
    <source>
        <strain evidence="2">DSM 22248 / JCM 15807 / FRC-32</strain>
    </source>
</reference>
<gene>
    <name evidence="1" type="ordered locus">Geob_3193</name>
</gene>
<proteinExistence type="predicted"/>
<dbReference type="EMBL" id="CP001390">
    <property type="protein sequence ID" value="ACM21536.1"/>
    <property type="molecule type" value="Genomic_DNA"/>
</dbReference>
<dbReference type="Proteomes" id="UP000007721">
    <property type="component" value="Chromosome"/>
</dbReference>
<dbReference type="RefSeq" id="WP_012648264.1">
    <property type="nucleotide sequence ID" value="NC_011979.1"/>
</dbReference>
<evidence type="ECO:0000313" key="2">
    <source>
        <dbReference type="Proteomes" id="UP000007721"/>
    </source>
</evidence>